<dbReference type="InterPro" id="IPR018973">
    <property type="entry name" value="MZB"/>
</dbReference>
<dbReference type="GO" id="GO:0043138">
    <property type="term" value="F:3'-5' DNA helicase activity"/>
    <property type="evidence" value="ECO:0007669"/>
    <property type="project" value="TreeGrafter"/>
</dbReference>
<keyword evidence="1" id="KW-0547">Nucleotide-binding</keyword>
<dbReference type="CDD" id="cd17923">
    <property type="entry name" value="DEXHc_Hrq1-like"/>
    <property type="match status" value="1"/>
</dbReference>
<dbReference type="SUPFAM" id="SSF52540">
    <property type="entry name" value="P-loop containing nucleoside triphosphate hydrolases"/>
    <property type="match status" value="1"/>
</dbReference>
<keyword evidence="4" id="KW-0472">Membrane</keyword>
<dbReference type="PROSITE" id="PS50053">
    <property type="entry name" value="UBIQUITIN_2"/>
    <property type="match status" value="1"/>
</dbReference>
<accession>A0A3Q0EU11</accession>
<dbReference type="PANTHER" id="PTHR47957:SF3">
    <property type="entry name" value="ATP-DEPENDENT HELICASE HRQ1"/>
    <property type="match status" value="1"/>
</dbReference>
<dbReference type="InterPro" id="IPR000626">
    <property type="entry name" value="Ubiquitin-like_dom"/>
</dbReference>
<feature type="compositionally biased region" description="Polar residues" evidence="3">
    <location>
        <begin position="99"/>
        <end position="113"/>
    </location>
</feature>
<dbReference type="GO" id="GO:0006289">
    <property type="term" value="P:nucleotide-excision repair"/>
    <property type="evidence" value="ECO:0007669"/>
    <property type="project" value="TreeGrafter"/>
</dbReference>
<dbReference type="RefSeq" id="XP_022634601.1">
    <property type="nucleotide sequence ID" value="XM_022778880.1"/>
</dbReference>
<dbReference type="Gene3D" id="3.10.20.90">
    <property type="entry name" value="Phosphatidylinositol 3-kinase Catalytic Subunit, Chain A, domain 1"/>
    <property type="match status" value="1"/>
</dbReference>
<feature type="transmembrane region" description="Helical" evidence="4">
    <location>
        <begin position="702"/>
        <end position="720"/>
    </location>
</feature>
<dbReference type="InterPro" id="IPR029071">
    <property type="entry name" value="Ubiquitin-like_domsf"/>
</dbReference>
<organism evidence="8 9">
    <name type="scientific">Vigna radiata var. radiata</name>
    <name type="common">Mung bean</name>
    <name type="synonym">Phaseolus aureus</name>
    <dbReference type="NCBI Taxonomy" id="3916"/>
    <lineage>
        <taxon>Eukaryota</taxon>
        <taxon>Viridiplantae</taxon>
        <taxon>Streptophyta</taxon>
        <taxon>Embryophyta</taxon>
        <taxon>Tracheophyta</taxon>
        <taxon>Spermatophyta</taxon>
        <taxon>Magnoliopsida</taxon>
        <taxon>eudicotyledons</taxon>
        <taxon>Gunneridae</taxon>
        <taxon>Pentapetalae</taxon>
        <taxon>rosids</taxon>
        <taxon>fabids</taxon>
        <taxon>Fabales</taxon>
        <taxon>Fabaceae</taxon>
        <taxon>Papilionoideae</taxon>
        <taxon>50 kb inversion clade</taxon>
        <taxon>NPAAA clade</taxon>
        <taxon>indigoferoid/millettioid clade</taxon>
        <taxon>Phaseoleae</taxon>
        <taxon>Vigna</taxon>
    </lineage>
</organism>
<feature type="domain" description="Helicase ATP-binding" evidence="6">
    <location>
        <begin position="485"/>
        <end position="641"/>
    </location>
</feature>
<dbReference type="InterPro" id="IPR055227">
    <property type="entry name" value="HRQ1_WHD"/>
</dbReference>
<dbReference type="PROSITE" id="PS51194">
    <property type="entry name" value="HELICASE_CTER"/>
    <property type="match status" value="1"/>
</dbReference>
<dbReference type="SMART" id="SM00487">
    <property type="entry name" value="DEXDc"/>
    <property type="match status" value="1"/>
</dbReference>
<evidence type="ECO:0000256" key="3">
    <source>
        <dbReference type="SAM" id="MobiDB-lite"/>
    </source>
</evidence>
<evidence type="ECO:0000256" key="4">
    <source>
        <dbReference type="SAM" id="Phobius"/>
    </source>
</evidence>
<evidence type="ECO:0000313" key="8">
    <source>
        <dbReference type="Proteomes" id="UP000087766"/>
    </source>
</evidence>
<dbReference type="Pfam" id="PF22982">
    <property type="entry name" value="WHD_HRQ1"/>
    <property type="match status" value="1"/>
</dbReference>
<sequence length="1274" mass="143819">MSESNHTEIQIRALTGESVTLLVTPTTTLHHLKLLLRHSFPPATTSPNFHLFFKGEKLRLQTQIASYPIQRDEFLVLIPFTKKEKEPSRTSEFLLPNVPHTTNASSSTSELADSTWSSIKEDLSLLRDATESNASNSESGNEKPLETSTERGLSREKQMELPYHLILNTLRDGSEGGPLGEHNCEVFAKVLESVNCLSELPLGHCKLLKRARSKEGGGGGGGLRKRVSDGVICLCPPWLKIVVKAFAFVNIFSAFIYLQLRDLTSSLLEEALSELAKFGVKLGLGDIKNLSLLCPHMVCFRDDVEKTSFGDNIVVLNHSTDNKDIVEENPKRVRKWLYISKTVSTLKRRDSSFRKFLGRAFEQLPYEFGDEMTVGISLEELLVAVKDNDFVKKEDKPKRVKRNKTTSKSDLNHIGCHDTKSLTAVEMIDHLKKGIGSEGQIVHIEDICARKAIYSEIPIDLSEKMRSALKCIGVSKFYCHQAESIQASLHGENVVVATMTSSGKSLCYNLPVLEVLSTNSSSCALYIFPTKALAQDQLRALLHMTKGFDNDFNIGIYDGDTSQSERMWLRDNSRLLITNPDMLHISILPHHQQFSRILSNLRFVVIDETHTYKGAFGSHTALILRRLERLCSYGLELCKTFPYKLVYLNFKGNCESTIWFYLQYMDLFLLLFFLLQLLQILGSILWNLQIYLRWSYFRMMEVHLQGNFLSFGTLLCVQNLSLKKLSLLWELMSWLMKVLILFVQGDNPYIPIVDASRIFAEMVQHGLRCIAFCRSRKLCELVLSYTREILHETAPHLVDSICAYRGGYIAEERRKIESSFFGGEICGVAATNALELGIDVGEIDATLHLGFPGSIASLWQQAGRGGRRDKPSLAVYVAFGGPLDQYFMRHPNKLFGRPIECCHVDSQNKKILEQHLVCAAHEHPLSVNYDEHYFGPCLESVIISLKAAGYLSSILSSDSSRIWNYIGPEKLPSHAVNIRAIETVRYSVIDQKKYQVLEEIEESKAFFQVYEGAVYMCQGKTYLVEKLDLSNKTAFCKEADLKYYTKTRDYTDIHVIGGNVVCILLLARDPLDYLHEFYSAYPLKVETNKFPKSNARADICKVTTTWFGFYRIWRGSNQIFDAVDLALPHYSYESQAVWVPVPLSIKEAVVKQAYDFRGGLHAASHAILHVVPLHITCNLSDLAPECPNPHDARFYPERILIYDQHPGGCGISVRVQPYFTKFLEAALELLTCCCCSAEVGCPNCVQSFVCHEYNEVLHKDAAIMIIKGILDAGN</sequence>
<evidence type="ECO:0000259" key="7">
    <source>
        <dbReference type="PROSITE" id="PS51194"/>
    </source>
</evidence>
<feature type="region of interest" description="Disordered" evidence="3">
    <location>
        <begin position="129"/>
        <end position="155"/>
    </location>
</feature>
<feature type="domain" description="Helicase C-terminal" evidence="7">
    <location>
        <begin position="761"/>
        <end position="912"/>
    </location>
</feature>
<evidence type="ECO:0000259" key="5">
    <source>
        <dbReference type="PROSITE" id="PS50053"/>
    </source>
</evidence>
<dbReference type="FunFam" id="3.40.50.300:FF:001137">
    <property type="entry name" value="DEAD/DEAH box helicase"/>
    <property type="match status" value="1"/>
</dbReference>
<proteinExistence type="predicted"/>
<dbReference type="CDD" id="cd18797">
    <property type="entry name" value="SF2_C_Hrq"/>
    <property type="match status" value="1"/>
</dbReference>
<dbReference type="Pfam" id="PF00270">
    <property type="entry name" value="DEAD"/>
    <property type="match status" value="1"/>
</dbReference>
<dbReference type="Proteomes" id="UP000087766">
    <property type="component" value="Chromosome 2"/>
</dbReference>
<keyword evidence="2" id="KW-0067">ATP-binding</keyword>
<feature type="transmembrane region" description="Helical" evidence="4">
    <location>
        <begin position="667"/>
        <end position="690"/>
    </location>
</feature>
<keyword evidence="4" id="KW-0812">Transmembrane</keyword>
<dbReference type="InterPro" id="IPR011545">
    <property type="entry name" value="DEAD/DEAH_box_helicase_dom"/>
</dbReference>
<dbReference type="OrthoDB" id="18781at2759"/>
<dbReference type="SMART" id="SM00490">
    <property type="entry name" value="HELICc"/>
    <property type="match status" value="1"/>
</dbReference>
<dbReference type="PROSITE" id="PS51192">
    <property type="entry name" value="HELICASE_ATP_BIND_1"/>
    <property type="match status" value="1"/>
</dbReference>
<dbReference type="AlphaFoldDB" id="A0A3Q0EU11"/>
<feature type="compositionally biased region" description="Basic and acidic residues" evidence="3">
    <location>
        <begin position="140"/>
        <end position="155"/>
    </location>
</feature>
<keyword evidence="8" id="KW-1185">Reference proteome</keyword>
<keyword evidence="4" id="KW-1133">Transmembrane helix</keyword>
<evidence type="ECO:0000256" key="1">
    <source>
        <dbReference type="ARBA" id="ARBA00022741"/>
    </source>
</evidence>
<dbReference type="PANTHER" id="PTHR47957">
    <property type="entry name" value="ATP-DEPENDENT HELICASE HRQ1"/>
    <property type="match status" value="1"/>
</dbReference>
<dbReference type="InterPro" id="IPR014001">
    <property type="entry name" value="Helicase_ATP-bd"/>
</dbReference>
<reference evidence="8" key="1">
    <citation type="journal article" date="2014" name="Nat. Commun.">
        <title>Genome sequence of mungbean and insights into evolution within Vigna species.</title>
        <authorList>
            <person name="Kang Y.J."/>
            <person name="Kim S.K."/>
            <person name="Kim M.Y."/>
            <person name="Lestari P."/>
            <person name="Kim K.H."/>
            <person name="Ha B.K."/>
            <person name="Jun T.H."/>
            <person name="Hwang W.J."/>
            <person name="Lee T."/>
            <person name="Lee J."/>
            <person name="Shim S."/>
            <person name="Yoon M.Y."/>
            <person name="Jang Y.E."/>
            <person name="Han K.S."/>
            <person name="Taeprayoon P."/>
            <person name="Yoon N."/>
            <person name="Somta P."/>
            <person name="Tanya P."/>
            <person name="Kim K.S."/>
            <person name="Gwag J.G."/>
            <person name="Moon J.K."/>
            <person name="Lee Y.H."/>
            <person name="Park B.S."/>
            <person name="Bombarely A."/>
            <person name="Doyle J.J."/>
            <person name="Jackson S.A."/>
            <person name="Schafleitner R."/>
            <person name="Srinives P."/>
            <person name="Varshney R.K."/>
            <person name="Lee S.H."/>
        </authorList>
    </citation>
    <scope>NUCLEOTIDE SEQUENCE [LARGE SCALE GENOMIC DNA]</scope>
    <source>
        <strain evidence="8">cv. VC1973A</strain>
    </source>
</reference>
<reference evidence="9" key="2">
    <citation type="submission" date="2025-08" db="UniProtKB">
        <authorList>
            <consortium name="RefSeq"/>
        </authorList>
    </citation>
    <scope>IDENTIFICATION</scope>
    <source>
        <tissue evidence="9">Leaf</tissue>
    </source>
</reference>
<feature type="domain" description="Ubiquitin-like" evidence="5">
    <location>
        <begin position="7"/>
        <end position="78"/>
    </location>
</feature>
<evidence type="ECO:0000256" key="2">
    <source>
        <dbReference type="ARBA" id="ARBA00022840"/>
    </source>
</evidence>
<dbReference type="SUPFAM" id="SSF54236">
    <property type="entry name" value="Ubiquitin-like"/>
    <property type="match status" value="1"/>
</dbReference>
<dbReference type="InterPro" id="IPR001650">
    <property type="entry name" value="Helicase_C-like"/>
</dbReference>
<name>A0A3Q0EU11_VIGRR</name>
<dbReference type="GO" id="GO:0005634">
    <property type="term" value="C:nucleus"/>
    <property type="evidence" value="ECO:0007669"/>
    <property type="project" value="TreeGrafter"/>
</dbReference>
<evidence type="ECO:0000313" key="9">
    <source>
        <dbReference type="RefSeq" id="XP_022634601.1"/>
    </source>
</evidence>
<dbReference type="GO" id="GO:0003676">
    <property type="term" value="F:nucleic acid binding"/>
    <property type="evidence" value="ECO:0007669"/>
    <property type="project" value="InterPro"/>
</dbReference>
<dbReference type="GO" id="GO:0005524">
    <property type="term" value="F:ATP binding"/>
    <property type="evidence" value="ECO:0007669"/>
    <property type="project" value="UniProtKB-KW"/>
</dbReference>
<dbReference type="Gene3D" id="3.40.50.300">
    <property type="entry name" value="P-loop containing nucleotide triphosphate hydrolases"/>
    <property type="match status" value="2"/>
</dbReference>
<gene>
    <name evidence="9" type="primary">LOC106756587</name>
</gene>
<dbReference type="STRING" id="3916.A0A3Q0EU11"/>
<dbReference type="InterPro" id="IPR027417">
    <property type="entry name" value="P-loop_NTPase"/>
</dbReference>
<evidence type="ECO:0000259" key="6">
    <source>
        <dbReference type="PROSITE" id="PS51192"/>
    </source>
</evidence>
<dbReference type="Pfam" id="PF00271">
    <property type="entry name" value="Helicase_C"/>
    <property type="match status" value="1"/>
</dbReference>
<dbReference type="GeneID" id="106756587"/>
<dbReference type="GO" id="GO:0036297">
    <property type="term" value="P:interstrand cross-link repair"/>
    <property type="evidence" value="ECO:0007669"/>
    <property type="project" value="TreeGrafter"/>
</dbReference>
<feature type="region of interest" description="Disordered" evidence="3">
    <location>
        <begin position="88"/>
        <end position="113"/>
    </location>
</feature>
<dbReference type="Pfam" id="PF09369">
    <property type="entry name" value="MZB"/>
    <property type="match status" value="1"/>
</dbReference>
<protein>
    <submittedName>
        <fullName evidence="9">Uncharacterized protein LOC106756587 isoform X1</fullName>
    </submittedName>
</protein>